<dbReference type="Gene3D" id="6.10.250.1450">
    <property type="match status" value="1"/>
</dbReference>
<dbReference type="SUPFAM" id="SSF140490">
    <property type="entry name" value="Nqo1C-terminal domain-like"/>
    <property type="match status" value="1"/>
</dbReference>
<keyword evidence="5" id="KW-0411">Iron-sulfur</keyword>
<dbReference type="GO" id="GO:0016491">
    <property type="term" value="F:oxidoreductase activity"/>
    <property type="evidence" value="ECO:0007669"/>
    <property type="project" value="InterPro"/>
</dbReference>
<evidence type="ECO:0000256" key="1">
    <source>
        <dbReference type="ARBA" id="ARBA00007523"/>
    </source>
</evidence>
<dbReference type="OrthoDB" id="9761899at2"/>
<evidence type="ECO:0000256" key="3">
    <source>
        <dbReference type="ARBA" id="ARBA00022723"/>
    </source>
</evidence>
<protein>
    <submittedName>
        <fullName evidence="7">NADH-quinone oxidoreductase subunit F</fullName>
    </submittedName>
</protein>
<evidence type="ECO:0000313" key="7">
    <source>
        <dbReference type="EMBL" id="SHI25516.1"/>
    </source>
</evidence>
<dbReference type="STRING" id="1121420.SAMN02746098_03433"/>
<dbReference type="Gene3D" id="3.40.30.10">
    <property type="entry name" value="Glutaredoxin"/>
    <property type="match status" value="1"/>
</dbReference>
<dbReference type="InterPro" id="IPR011538">
    <property type="entry name" value="Nuo51_FMN-bd"/>
</dbReference>
<keyword evidence="8" id="KW-1185">Reference proteome</keyword>
<gene>
    <name evidence="7" type="ORF">SAMN02746098_03433</name>
</gene>
<dbReference type="PANTHER" id="PTHR43578:SF3">
    <property type="entry name" value="NADH-QUINONE OXIDOREDUCTASE SUBUNIT F"/>
    <property type="match status" value="1"/>
</dbReference>
<dbReference type="Proteomes" id="UP000183954">
    <property type="component" value="Unassembled WGS sequence"/>
</dbReference>
<dbReference type="SUPFAM" id="SSF46548">
    <property type="entry name" value="alpha-helical ferredoxin"/>
    <property type="match status" value="1"/>
</dbReference>
<evidence type="ECO:0000259" key="6">
    <source>
        <dbReference type="SMART" id="SM00928"/>
    </source>
</evidence>
<keyword evidence="3" id="KW-0479">Metal-binding</keyword>
<dbReference type="Pfam" id="PF01512">
    <property type="entry name" value="Complex1_51K"/>
    <property type="match status" value="1"/>
</dbReference>
<dbReference type="SUPFAM" id="SSF52833">
    <property type="entry name" value="Thioredoxin-like"/>
    <property type="match status" value="1"/>
</dbReference>
<dbReference type="Gene3D" id="3.10.20.600">
    <property type="match status" value="1"/>
</dbReference>
<dbReference type="GO" id="GO:0051539">
    <property type="term" value="F:4 iron, 4 sulfur cluster binding"/>
    <property type="evidence" value="ECO:0007669"/>
    <property type="project" value="UniProtKB-KW"/>
</dbReference>
<dbReference type="Pfam" id="PF14691">
    <property type="entry name" value="Fer4_20"/>
    <property type="match status" value="1"/>
</dbReference>
<dbReference type="Gene3D" id="3.40.50.11540">
    <property type="entry name" value="NADH-ubiquinone oxidoreductase 51kDa subunit"/>
    <property type="match status" value="1"/>
</dbReference>
<evidence type="ECO:0000256" key="5">
    <source>
        <dbReference type="ARBA" id="ARBA00023014"/>
    </source>
</evidence>
<dbReference type="InterPro" id="IPR036188">
    <property type="entry name" value="FAD/NAD-bd_sf"/>
</dbReference>
<dbReference type="GO" id="GO:0046872">
    <property type="term" value="F:metal ion binding"/>
    <property type="evidence" value="ECO:0007669"/>
    <property type="project" value="UniProtKB-KW"/>
</dbReference>
<dbReference type="InterPro" id="IPR028261">
    <property type="entry name" value="DPD_II"/>
</dbReference>
<dbReference type="EMBL" id="FQXJ01000013">
    <property type="protein sequence ID" value="SHI25516.1"/>
    <property type="molecule type" value="Genomic_DNA"/>
</dbReference>
<name>A0A1M5ZN35_9FIRM</name>
<dbReference type="InterPro" id="IPR019575">
    <property type="entry name" value="Nuop51_4Fe4S-bd"/>
</dbReference>
<dbReference type="Pfam" id="PF10589">
    <property type="entry name" value="NADH_4Fe-4S"/>
    <property type="match status" value="1"/>
</dbReference>
<comment type="similarity">
    <text evidence="1">Belongs to the complex I 51 kDa subunit family.</text>
</comment>
<dbReference type="Gene3D" id="1.10.1060.10">
    <property type="entry name" value="Alpha-helical ferredoxin"/>
    <property type="match status" value="1"/>
</dbReference>
<evidence type="ECO:0000256" key="2">
    <source>
        <dbReference type="ARBA" id="ARBA00022485"/>
    </source>
</evidence>
<keyword evidence="4" id="KW-0408">Iron</keyword>
<organism evidence="7 8">
    <name type="scientific">Desulfosporosinus lacus DSM 15449</name>
    <dbReference type="NCBI Taxonomy" id="1121420"/>
    <lineage>
        <taxon>Bacteria</taxon>
        <taxon>Bacillati</taxon>
        <taxon>Bacillota</taxon>
        <taxon>Clostridia</taxon>
        <taxon>Eubacteriales</taxon>
        <taxon>Desulfitobacteriaceae</taxon>
        <taxon>Desulfosporosinus</taxon>
    </lineage>
</organism>
<dbReference type="Gene3D" id="3.50.50.60">
    <property type="entry name" value="FAD/NAD(P)-binding domain"/>
    <property type="match status" value="2"/>
</dbReference>
<evidence type="ECO:0000256" key="4">
    <source>
        <dbReference type="ARBA" id="ARBA00023004"/>
    </source>
</evidence>
<dbReference type="PRINTS" id="PR00419">
    <property type="entry name" value="ADXRDTASE"/>
</dbReference>
<dbReference type="InterPro" id="IPR009051">
    <property type="entry name" value="Helical_ferredxn"/>
</dbReference>
<dbReference type="Pfam" id="PF07992">
    <property type="entry name" value="Pyr_redox_2"/>
    <property type="match status" value="1"/>
</dbReference>
<reference evidence="8" key="1">
    <citation type="submission" date="2016-11" db="EMBL/GenBank/DDBJ databases">
        <authorList>
            <person name="Varghese N."/>
            <person name="Submissions S."/>
        </authorList>
    </citation>
    <scope>NUCLEOTIDE SEQUENCE [LARGE SCALE GENOMIC DNA]</scope>
    <source>
        <strain evidence="8">DSM 15449</strain>
    </source>
</reference>
<feature type="domain" description="NADH-ubiquinone oxidoreductase 51kDa subunit iron-sulphur binding" evidence="6">
    <location>
        <begin position="459"/>
        <end position="504"/>
    </location>
</feature>
<evidence type="ECO:0000313" key="8">
    <source>
        <dbReference type="Proteomes" id="UP000183954"/>
    </source>
</evidence>
<dbReference type="CDD" id="cd02980">
    <property type="entry name" value="TRX_Fd_family"/>
    <property type="match status" value="1"/>
</dbReference>
<dbReference type="InterPro" id="IPR037225">
    <property type="entry name" value="Nuo51_FMN-bd_sf"/>
</dbReference>
<dbReference type="FunFam" id="1.20.1440.230:FF:000001">
    <property type="entry name" value="Mitochondrial NADH dehydrogenase flavoprotein 1"/>
    <property type="match status" value="1"/>
</dbReference>
<dbReference type="PANTHER" id="PTHR43578">
    <property type="entry name" value="NADH-QUINONE OXIDOREDUCTASE SUBUNIT F"/>
    <property type="match status" value="1"/>
</dbReference>
<sequence length="1029" mass="111300">MTGLISLADLDGIKRRYREELSNYQYQVLVCGGTGCISSQCGAVKEALLKLVADHQLQNQVAVIETGCMGICVVGPVLLILPDEILYTEVNPGKMAEIFSSHIIEGKVKEEYTFFDQALDQYIPKISEISFFKDQMKIALKNCGRIDHASLEAYIAQDGYSAVGKAMHSMSGKQVTEEVRRSGLRECGDGFLAGIRWEAVRNAKCNQKYIVCNAADGDPKAIIDRSILEGDPHCVIEGMLLAGYAMGATFGYINMNVEYPLAAERLGAAIEEARRCGLLGANIMGTNFSFDLEIYLGAGVFVGGEETSLLASIAGKRGEPKEQPPFSFEKGLFDKPTIVHNVETFSHVPQIVLNGADWYTQNGTNTCKGTKVVALTGDLVNQGIVEVPMGMSLGDLLFKLGGGVPGGKSFKAVQVGGPSGGCISKEFLNTPLDNEALSKLGAMIGSGELQVMNQDTCMVDTGRRLMEFIQDQSCGKCLPCRVGTKRMLEIVERIIKGAGQEGDIELLEELGDSIRLSAMCSLGQTAANSFLSIIRNFREEYNEHVQAKLCRAGVCTDLFISPCENACPAGINVPGYLALISVGRYREAYDLIKRENPFPAVCGRICTRPCESKCRRGQLDEPIAIADLKRFVSDYAFDQGVTVNNASALPKNGKSIGIIGAGPSGLTCGYYLARLGYEVDIYEAQSLAGGVLAFGIPEYRLPNKILAYEINLIEQVGVKIHLNTEVGQTISFTELREKHDAIYIASGNQIANKINLPGEDLPGVIHGLDFLRKVNLGREVQLGKSVAVIGGGNTALDAARTALRMGAKVKLLYRRTLEDMPADLREIHEAIEEGIEIMPLATPVKFIGVDKVKVSELECVRMELGLFDSGGRRNPIVKEGSNFTIQVDTVIPAVSQSADLQFVDPNQVGITEWSTLITAKDSLMTALPGVFAGGDVARGSDVAITAIADGKKAAVSIDIFLGGKGVLNKGEVVNFPAPTDDADLLDHERYAMEILAPETRKNTFAEIGKGYHKLKAIAESMRCLRCDRR</sequence>
<dbReference type="InterPro" id="IPR023753">
    <property type="entry name" value="FAD/NAD-binding_dom"/>
</dbReference>
<dbReference type="AlphaFoldDB" id="A0A1M5ZN35"/>
<dbReference type="RefSeq" id="WP_073030934.1">
    <property type="nucleotide sequence ID" value="NZ_FQXJ01000013.1"/>
</dbReference>
<dbReference type="InterPro" id="IPR037207">
    <property type="entry name" value="Nuop51_4Fe4S-bd_sf"/>
</dbReference>
<dbReference type="InterPro" id="IPR036249">
    <property type="entry name" value="Thioredoxin-like_sf"/>
</dbReference>
<dbReference type="SMART" id="SM00928">
    <property type="entry name" value="NADH_4Fe-4S"/>
    <property type="match status" value="1"/>
</dbReference>
<accession>A0A1M5ZN35</accession>
<dbReference type="SUPFAM" id="SSF142019">
    <property type="entry name" value="Nqo1 FMN-binding domain-like"/>
    <property type="match status" value="1"/>
</dbReference>
<proteinExistence type="inferred from homology"/>
<dbReference type="SUPFAM" id="SSF51971">
    <property type="entry name" value="Nucleotide-binding domain"/>
    <property type="match status" value="2"/>
</dbReference>
<dbReference type="SUPFAM" id="SSF142984">
    <property type="entry name" value="Nqo1 middle domain-like"/>
    <property type="match status" value="1"/>
</dbReference>
<keyword evidence="2" id="KW-0004">4Fe-4S</keyword>